<feature type="chain" id="PRO_5002144013" description="VWFA domain-containing protein" evidence="1">
    <location>
        <begin position="36"/>
        <end position="722"/>
    </location>
</feature>
<sequence>MVSPRRGWAGRPRLTKLCGFALVCGVALVGAPAQSDTLEADPDAGYVPIDELSYETIIRPGSGYEAELAIRIALNNTSVNVQDMVLALGVPRGSELTGISISAGGDWIEGEVSKVAKAANGPGVGRRDPGSVFAHELESAGPGELPGVEIVAFGLDPKATTQIELRLRVLPLLRGDRWQLELPRRNLELPNLSDQRRVIVQNLGKDENFYVDGSSSAGTPYMVTRSEDAIVVEWPAQIRNNTAQLDGSYEVSRDADGQGGRLRVALRLGPSKAIAPDHVVLVVDRSQSSSTTLPRDSSRVFSQLLETLPASTTFDAVTFAREAERLIDPKFFVDGKAPRADNEQARAELSRALGVTVAGQGTDLRAAMQLAGEQLAARGAKRPLILVVTDGMLPPSVSADQITHALDGSLGKAKRPEILFVVDDPLLNMRGLPADHAIANLAAGLGARISLETLANLGPAQVNELLAAPKVLGNLSLSLPDTVVLDEPLPSGLVAGDFVVLEGSYGGRAPSKITVRGRFGAAKVSTSFKLAKRAPRPEAIATALREGDRPRAVQEGLVLPDWYTPSMRRTTTMNVTQAGRVGWVATGQLDSAIIERQLRTRVLPRARACYNQALTRNQILDGRVELRMEVGKGEVMMAGLTKSALSHADDKLLACLEGAAWAMDVPAGNLDTQVYVINYPLEFVPPKGGQPPRAGESRDPMLERLVRSADVLSDYQNTHGRD</sequence>
<comment type="caution">
    <text evidence="3">The sequence shown here is derived from an EMBL/GenBank/DDBJ whole genome shotgun (WGS) entry which is preliminary data.</text>
</comment>
<keyword evidence="1" id="KW-0732">Signal</keyword>
<proteinExistence type="predicted"/>
<accession>A0A0C1ZB88</accession>
<dbReference type="Proteomes" id="UP000031599">
    <property type="component" value="Unassembled WGS sequence"/>
</dbReference>
<dbReference type="Pfam" id="PF13519">
    <property type="entry name" value="VWA_2"/>
    <property type="match status" value="1"/>
</dbReference>
<dbReference type="CDD" id="cd00198">
    <property type="entry name" value="vWFA"/>
    <property type="match status" value="1"/>
</dbReference>
<dbReference type="PROSITE" id="PS50234">
    <property type="entry name" value="VWFA"/>
    <property type="match status" value="1"/>
</dbReference>
<protein>
    <recommendedName>
        <fullName evidence="2">VWFA domain-containing protein</fullName>
    </recommendedName>
</protein>
<evidence type="ECO:0000313" key="4">
    <source>
        <dbReference type="Proteomes" id="UP000031599"/>
    </source>
</evidence>
<feature type="domain" description="VWFA" evidence="2">
    <location>
        <begin position="278"/>
        <end position="493"/>
    </location>
</feature>
<dbReference type="AlphaFoldDB" id="A0A0C1ZB88"/>
<dbReference type="InterPro" id="IPR002035">
    <property type="entry name" value="VWF_A"/>
</dbReference>
<evidence type="ECO:0000256" key="1">
    <source>
        <dbReference type="SAM" id="SignalP"/>
    </source>
</evidence>
<evidence type="ECO:0000259" key="2">
    <source>
        <dbReference type="PROSITE" id="PS50234"/>
    </source>
</evidence>
<gene>
    <name evidence="3" type="ORF">DB30_06143</name>
</gene>
<feature type="signal peptide" evidence="1">
    <location>
        <begin position="1"/>
        <end position="35"/>
    </location>
</feature>
<dbReference type="InterPro" id="IPR036465">
    <property type="entry name" value="vWFA_dom_sf"/>
</dbReference>
<dbReference type="SUPFAM" id="SSF53300">
    <property type="entry name" value="vWA-like"/>
    <property type="match status" value="1"/>
</dbReference>
<dbReference type="EMBL" id="JMCC02000062">
    <property type="protein sequence ID" value="KIG14954.1"/>
    <property type="molecule type" value="Genomic_DNA"/>
</dbReference>
<evidence type="ECO:0000313" key="3">
    <source>
        <dbReference type="EMBL" id="KIG14954.1"/>
    </source>
</evidence>
<dbReference type="Gene3D" id="3.40.50.410">
    <property type="entry name" value="von Willebrand factor, type A domain"/>
    <property type="match status" value="1"/>
</dbReference>
<organism evidence="3 4">
    <name type="scientific">Enhygromyxa salina</name>
    <dbReference type="NCBI Taxonomy" id="215803"/>
    <lineage>
        <taxon>Bacteria</taxon>
        <taxon>Pseudomonadati</taxon>
        <taxon>Myxococcota</taxon>
        <taxon>Polyangia</taxon>
        <taxon>Nannocystales</taxon>
        <taxon>Nannocystaceae</taxon>
        <taxon>Enhygromyxa</taxon>
    </lineage>
</organism>
<name>A0A0C1ZB88_9BACT</name>
<reference evidence="3 4" key="1">
    <citation type="submission" date="2014-12" db="EMBL/GenBank/DDBJ databases">
        <title>Genome assembly of Enhygromyxa salina DSM 15201.</title>
        <authorList>
            <person name="Sharma G."/>
            <person name="Subramanian S."/>
        </authorList>
    </citation>
    <scope>NUCLEOTIDE SEQUENCE [LARGE SCALE GENOMIC DNA]</scope>
    <source>
        <strain evidence="3 4">DSM 15201</strain>
    </source>
</reference>